<accession>A0A0G0LD85</accession>
<dbReference type="AlphaFoldDB" id="A0A0G0LD85"/>
<dbReference type="EMBL" id="LBVO01000018">
    <property type="protein sequence ID" value="KKQ89858.1"/>
    <property type="molecule type" value="Genomic_DNA"/>
</dbReference>
<dbReference type="Proteomes" id="UP000033934">
    <property type="component" value="Unassembled WGS sequence"/>
</dbReference>
<comment type="caution">
    <text evidence="1">The sequence shown here is derived from an EMBL/GenBank/DDBJ whole genome shotgun (WGS) entry which is preliminary data.</text>
</comment>
<name>A0A0G0LD85_9BACT</name>
<evidence type="ECO:0000313" key="2">
    <source>
        <dbReference type="Proteomes" id="UP000033934"/>
    </source>
</evidence>
<sequence>MEEILVWIYRSIQGFVENSPEVNIEGSLNRLKANVGIVIQQLGGEADLSAAFNELCSPELLLRAARWVYIDDNMPGLIFNLPDGVEIAERLEDILNHNFNRQTEKFITK</sequence>
<organism evidence="1 2">
    <name type="scientific">Berkelbacteria bacterium GW2011_GWA2_38_9</name>
    <dbReference type="NCBI Taxonomy" id="1618334"/>
    <lineage>
        <taxon>Bacteria</taxon>
        <taxon>Candidatus Berkelbacteria</taxon>
    </lineage>
</organism>
<gene>
    <name evidence="1" type="ORF">UT11_C0018G0011</name>
</gene>
<protein>
    <submittedName>
        <fullName evidence="1">Uncharacterized protein</fullName>
    </submittedName>
</protein>
<evidence type="ECO:0000313" key="1">
    <source>
        <dbReference type="EMBL" id="KKQ89858.1"/>
    </source>
</evidence>
<reference evidence="1 2" key="1">
    <citation type="journal article" date="2015" name="Nature">
        <title>rRNA introns, odd ribosomes, and small enigmatic genomes across a large radiation of phyla.</title>
        <authorList>
            <person name="Brown C.T."/>
            <person name="Hug L.A."/>
            <person name="Thomas B.C."/>
            <person name="Sharon I."/>
            <person name="Castelle C.J."/>
            <person name="Singh A."/>
            <person name="Wilkins M.J."/>
            <person name="Williams K.H."/>
            <person name="Banfield J.F."/>
        </authorList>
    </citation>
    <scope>NUCLEOTIDE SEQUENCE [LARGE SCALE GENOMIC DNA]</scope>
</reference>
<proteinExistence type="predicted"/>